<name>A0A3E4WS95_PHOVU</name>
<feature type="transmembrane region" description="Helical" evidence="1">
    <location>
        <begin position="192"/>
        <end position="209"/>
    </location>
</feature>
<dbReference type="Proteomes" id="UP000261003">
    <property type="component" value="Unassembled WGS sequence"/>
</dbReference>
<feature type="domain" description="Acyltransferase 3" evidence="2">
    <location>
        <begin position="8"/>
        <end position="307"/>
    </location>
</feature>
<dbReference type="GO" id="GO:0016747">
    <property type="term" value="F:acyltransferase activity, transferring groups other than amino-acyl groups"/>
    <property type="evidence" value="ECO:0007669"/>
    <property type="project" value="InterPro"/>
</dbReference>
<dbReference type="Pfam" id="PF01757">
    <property type="entry name" value="Acyl_transf_3"/>
    <property type="match status" value="1"/>
</dbReference>
<sequence length="329" mass="38802">MGERAYLWDNLKVILMILVVLTHSLNIYQLEGERWIQFLWVFIMTFTMPLFTMISGYWYKEKSMKQICILYLFPCVVFSIVNYCIGGISGAYPKGISFKSGWAMWYLWALFLYQLSTPFFLKHISLNRLMLLSFMVSIIAGFKFVTNDILDVQRVIGFYPFYLVGIWLNGLKKDLINLPSPIIKICEQINSKLLFFMTILLYLLLTYLFPGFCYGSGFMSSHGMSLFGFASRLMSYILNFALCFFLIAIMPDRKLWFSKYGTRTMNVYLLHMSILFPVCWYIMRPYMHEWYGYLIYMIIVPLACCLLFSEKVDQLMKLFLNMPNKLISQ</sequence>
<feature type="transmembrane region" description="Helical" evidence="1">
    <location>
        <begin position="267"/>
        <end position="284"/>
    </location>
</feature>
<organism evidence="3 4">
    <name type="scientific">Phocaeicola vulgatus</name>
    <name type="common">Bacteroides vulgatus</name>
    <dbReference type="NCBI Taxonomy" id="821"/>
    <lineage>
        <taxon>Bacteria</taxon>
        <taxon>Pseudomonadati</taxon>
        <taxon>Bacteroidota</taxon>
        <taxon>Bacteroidia</taxon>
        <taxon>Bacteroidales</taxon>
        <taxon>Bacteroidaceae</taxon>
        <taxon>Phocaeicola</taxon>
    </lineage>
</organism>
<dbReference type="InterPro" id="IPR002656">
    <property type="entry name" value="Acyl_transf_3_dom"/>
</dbReference>
<dbReference type="PANTHER" id="PTHR37312:SF1">
    <property type="entry name" value="MEMBRANE-BOUND ACYLTRANSFERASE YKRP-RELATED"/>
    <property type="match status" value="1"/>
</dbReference>
<feature type="transmembrane region" description="Helical" evidence="1">
    <location>
        <begin position="290"/>
        <end position="309"/>
    </location>
</feature>
<dbReference type="InterPro" id="IPR052734">
    <property type="entry name" value="Nod_factor_acetyltransferase"/>
</dbReference>
<evidence type="ECO:0000313" key="3">
    <source>
        <dbReference type="EMBL" id="RGM45141.1"/>
    </source>
</evidence>
<reference evidence="3 4" key="1">
    <citation type="submission" date="2018-08" db="EMBL/GenBank/DDBJ databases">
        <title>A genome reference for cultivated species of the human gut microbiota.</title>
        <authorList>
            <person name="Zou Y."/>
            <person name="Xue W."/>
            <person name="Luo G."/>
        </authorList>
    </citation>
    <scope>NUCLEOTIDE SEQUENCE [LARGE SCALE GENOMIC DNA]</scope>
    <source>
        <strain evidence="3 4">OM08-13BH</strain>
    </source>
</reference>
<keyword evidence="1" id="KW-1133">Transmembrane helix</keyword>
<feature type="transmembrane region" description="Helical" evidence="1">
    <location>
        <begin position="229"/>
        <end position="247"/>
    </location>
</feature>
<evidence type="ECO:0000256" key="1">
    <source>
        <dbReference type="SAM" id="Phobius"/>
    </source>
</evidence>
<feature type="transmembrane region" description="Helical" evidence="1">
    <location>
        <begin position="152"/>
        <end position="171"/>
    </location>
</feature>
<gene>
    <name evidence="3" type="ORF">DXC16_07415</name>
</gene>
<protein>
    <recommendedName>
        <fullName evidence="2">Acyltransferase 3 domain-containing protein</fullName>
    </recommendedName>
</protein>
<dbReference type="RefSeq" id="WP_117720156.1">
    <property type="nucleotide sequence ID" value="NZ_QROU01000004.1"/>
</dbReference>
<dbReference type="EMBL" id="QSTG01000009">
    <property type="protein sequence ID" value="RGM45141.1"/>
    <property type="molecule type" value="Genomic_DNA"/>
</dbReference>
<evidence type="ECO:0000259" key="2">
    <source>
        <dbReference type="Pfam" id="PF01757"/>
    </source>
</evidence>
<dbReference type="AlphaFoldDB" id="A0A3E4WS95"/>
<feature type="transmembrane region" description="Helical" evidence="1">
    <location>
        <begin position="71"/>
        <end position="92"/>
    </location>
</feature>
<feature type="transmembrane region" description="Helical" evidence="1">
    <location>
        <begin position="12"/>
        <end position="29"/>
    </location>
</feature>
<feature type="transmembrane region" description="Helical" evidence="1">
    <location>
        <begin position="128"/>
        <end position="146"/>
    </location>
</feature>
<proteinExistence type="predicted"/>
<keyword evidence="1" id="KW-0472">Membrane</keyword>
<keyword evidence="1" id="KW-0812">Transmembrane</keyword>
<evidence type="ECO:0000313" key="4">
    <source>
        <dbReference type="Proteomes" id="UP000261003"/>
    </source>
</evidence>
<dbReference type="PANTHER" id="PTHR37312">
    <property type="entry name" value="MEMBRANE-BOUND ACYLTRANSFERASE YKRP-RELATED"/>
    <property type="match status" value="1"/>
</dbReference>
<comment type="caution">
    <text evidence="3">The sequence shown here is derived from an EMBL/GenBank/DDBJ whole genome shotgun (WGS) entry which is preliminary data.</text>
</comment>
<feature type="transmembrane region" description="Helical" evidence="1">
    <location>
        <begin position="104"/>
        <end position="121"/>
    </location>
</feature>
<feature type="transmembrane region" description="Helical" evidence="1">
    <location>
        <begin position="35"/>
        <end position="59"/>
    </location>
</feature>
<accession>A0A3E4WS95</accession>